<reference evidence="2" key="1">
    <citation type="journal article" date="2020" name="Stud. Mycol.">
        <title>101 Dothideomycetes genomes: a test case for predicting lifestyles and emergence of pathogens.</title>
        <authorList>
            <person name="Haridas S."/>
            <person name="Albert R."/>
            <person name="Binder M."/>
            <person name="Bloem J."/>
            <person name="Labutti K."/>
            <person name="Salamov A."/>
            <person name="Andreopoulos B."/>
            <person name="Baker S."/>
            <person name="Barry K."/>
            <person name="Bills G."/>
            <person name="Bluhm B."/>
            <person name="Cannon C."/>
            <person name="Castanera R."/>
            <person name="Culley D."/>
            <person name="Daum C."/>
            <person name="Ezra D."/>
            <person name="Gonzalez J."/>
            <person name="Henrissat B."/>
            <person name="Kuo A."/>
            <person name="Liang C."/>
            <person name="Lipzen A."/>
            <person name="Lutzoni F."/>
            <person name="Magnuson J."/>
            <person name="Mondo S."/>
            <person name="Nolan M."/>
            <person name="Ohm R."/>
            <person name="Pangilinan J."/>
            <person name="Park H.-J."/>
            <person name="Ramirez L."/>
            <person name="Alfaro M."/>
            <person name="Sun H."/>
            <person name="Tritt A."/>
            <person name="Yoshinaga Y."/>
            <person name="Zwiers L.-H."/>
            <person name="Turgeon B."/>
            <person name="Goodwin S."/>
            <person name="Spatafora J."/>
            <person name="Crous P."/>
            <person name="Grigoriev I."/>
        </authorList>
    </citation>
    <scope>NUCLEOTIDE SEQUENCE</scope>
    <source>
        <strain evidence="2">ATCC 16933</strain>
    </source>
</reference>
<proteinExistence type="predicted"/>
<evidence type="ECO:0000313" key="3">
    <source>
        <dbReference type="Proteomes" id="UP000799766"/>
    </source>
</evidence>
<keyword evidence="3" id="KW-1185">Reference proteome</keyword>
<name>A0A6A6PBE5_9PEZI</name>
<dbReference type="EMBL" id="MU001671">
    <property type="protein sequence ID" value="KAF2461294.1"/>
    <property type="molecule type" value="Genomic_DNA"/>
</dbReference>
<accession>A0A6A6PBE5</accession>
<evidence type="ECO:0000313" key="2">
    <source>
        <dbReference type="EMBL" id="KAF2461294.1"/>
    </source>
</evidence>
<protein>
    <submittedName>
        <fullName evidence="2">Uncharacterized protein</fullName>
    </submittedName>
</protein>
<organism evidence="2 3">
    <name type="scientific">Lineolata rhizophorae</name>
    <dbReference type="NCBI Taxonomy" id="578093"/>
    <lineage>
        <taxon>Eukaryota</taxon>
        <taxon>Fungi</taxon>
        <taxon>Dikarya</taxon>
        <taxon>Ascomycota</taxon>
        <taxon>Pezizomycotina</taxon>
        <taxon>Dothideomycetes</taxon>
        <taxon>Dothideomycetes incertae sedis</taxon>
        <taxon>Lineolatales</taxon>
        <taxon>Lineolataceae</taxon>
        <taxon>Lineolata</taxon>
    </lineage>
</organism>
<dbReference type="AlphaFoldDB" id="A0A6A6PBE5"/>
<evidence type="ECO:0000256" key="1">
    <source>
        <dbReference type="SAM" id="MobiDB-lite"/>
    </source>
</evidence>
<gene>
    <name evidence="2" type="ORF">BDY21DRAFT_331667</name>
</gene>
<feature type="compositionally biased region" description="Basic residues" evidence="1">
    <location>
        <begin position="131"/>
        <end position="142"/>
    </location>
</feature>
<dbReference type="Proteomes" id="UP000799766">
    <property type="component" value="Unassembled WGS sequence"/>
</dbReference>
<sequence>MSYCSTSHKTNPTPAIIIQRSIAPRKMKNSQKNFRNYTSLLKLGPSVLCSAKLFNPLSQSPTNPNRTNKTIHDLHFCLAGPRRRNQSVRLKSDSQSSKGQDKVRKSKSQSQAQARKVLENHAKIKILTSRNCKRKWTKKSKNKASQSAR</sequence>
<feature type="region of interest" description="Disordered" evidence="1">
    <location>
        <begin position="78"/>
        <end position="149"/>
    </location>
</feature>